<dbReference type="EMBL" id="JAGKQM010003043">
    <property type="protein sequence ID" value="KAH0837350.1"/>
    <property type="molecule type" value="Genomic_DNA"/>
</dbReference>
<organism evidence="1 2">
    <name type="scientific">Brassica napus</name>
    <name type="common">Rape</name>
    <dbReference type="NCBI Taxonomy" id="3708"/>
    <lineage>
        <taxon>Eukaryota</taxon>
        <taxon>Viridiplantae</taxon>
        <taxon>Streptophyta</taxon>
        <taxon>Embryophyta</taxon>
        <taxon>Tracheophyta</taxon>
        <taxon>Spermatophyta</taxon>
        <taxon>Magnoliopsida</taxon>
        <taxon>eudicotyledons</taxon>
        <taxon>Gunneridae</taxon>
        <taxon>Pentapetalae</taxon>
        <taxon>rosids</taxon>
        <taxon>malvids</taxon>
        <taxon>Brassicales</taxon>
        <taxon>Brassicaceae</taxon>
        <taxon>Brassiceae</taxon>
        <taxon>Brassica</taxon>
    </lineage>
</organism>
<keyword evidence="2" id="KW-1185">Reference proteome</keyword>
<accession>A0ABQ7WWP0</accession>
<dbReference type="InterPro" id="IPR035073">
    <property type="entry name" value="At2g17340_3_helix_bundle"/>
</dbReference>
<comment type="caution">
    <text evidence="1">The sequence shown here is derived from an EMBL/GenBank/DDBJ whole genome shotgun (WGS) entry which is preliminary data.</text>
</comment>
<dbReference type="Gene3D" id="1.20.1700.10">
    <property type="entry name" value="AF1104-like"/>
    <property type="match status" value="1"/>
</dbReference>
<protein>
    <submittedName>
        <fullName evidence="1">Uncharacterized protein</fullName>
    </submittedName>
</protein>
<dbReference type="Proteomes" id="UP000824890">
    <property type="component" value="Unassembled WGS sequence"/>
</dbReference>
<evidence type="ECO:0000313" key="1">
    <source>
        <dbReference type="EMBL" id="KAH0837350.1"/>
    </source>
</evidence>
<gene>
    <name evidence="1" type="ORF">HID58_092378</name>
</gene>
<name>A0ABQ7WWP0_BRANA</name>
<sequence length="108" mass="12658">MYFPLIDLNDSRIHWFIPHVVLNRAKSDTTFQMLLFELKSCAKVSEILEELKKDPERHGGPPDCIAINAQRVIQLFQMLLLELKILLKVFERYFGFSVTKRSYCKSVP</sequence>
<proteinExistence type="predicted"/>
<evidence type="ECO:0000313" key="2">
    <source>
        <dbReference type="Proteomes" id="UP000824890"/>
    </source>
</evidence>
<reference evidence="1 2" key="1">
    <citation type="submission" date="2021-05" db="EMBL/GenBank/DDBJ databases">
        <title>Genome Assembly of Synthetic Allotetraploid Brassica napus Reveals Homoeologous Exchanges between Subgenomes.</title>
        <authorList>
            <person name="Davis J.T."/>
        </authorList>
    </citation>
    <scope>NUCLEOTIDE SEQUENCE [LARGE SCALE GENOMIC DNA]</scope>
    <source>
        <strain evidence="2">cv. Da-Ae</strain>
        <tissue evidence="1">Seedling</tissue>
    </source>
</reference>